<comment type="caution">
    <text evidence="2">The sequence shown here is derived from an EMBL/GenBank/DDBJ whole genome shotgun (WGS) entry which is preliminary data.</text>
</comment>
<dbReference type="EMBL" id="CAJNDS010000175">
    <property type="protein sequence ID" value="CAE7022228.1"/>
    <property type="molecule type" value="Genomic_DNA"/>
</dbReference>
<dbReference type="OrthoDB" id="10261753at2759"/>
<organism evidence="2 3">
    <name type="scientific">Symbiodinium natans</name>
    <dbReference type="NCBI Taxonomy" id="878477"/>
    <lineage>
        <taxon>Eukaryota</taxon>
        <taxon>Sar</taxon>
        <taxon>Alveolata</taxon>
        <taxon>Dinophyceae</taxon>
        <taxon>Suessiales</taxon>
        <taxon>Symbiodiniaceae</taxon>
        <taxon>Symbiodinium</taxon>
    </lineage>
</organism>
<dbReference type="GO" id="GO:0009966">
    <property type="term" value="P:regulation of signal transduction"/>
    <property type="evidence" value="ECO:0007669"/>
    <property type="project" value="InterPro"/>
</dbReference>
<name>A0A812I590_9DINO</name>
<dbReference type="Gene3D" id="1.25.40.540">
    <property type="entry name" value="TAP42-like family"/>
    <property type="match status" value="1"/>
</dbReference>
<feature type="compositionally biased region" description="Basic and acidic residues" evidence="1">
    <location>
        <begin position="333"/>
        <end position="345"/>
    </location>
</feature>
<keyword evidence="3" id="KW-1185">Reference proteome</keyword>
<accession>A0A812I590</accession>
<evidence type="ECO:0008006" key="4">
    <source>
        <dbReference type="Google" id="ProtNLM"/>
    </source>
</evidence>
<evidence type="ECO:0000313" key="3">
    <source>
        <dbReference type="Proteomes" id="UP000604046"/>
    </source>
</evidence>
<dbReference type="Proteomes" id="UP000604046">
    <property type="component" value="Unassembled WGS sequence"/>
</dbReference>
<gene>
    <name evidence="2" type="ORF">SNAT2548_LOCUS2911</name>
</gene>
<dbReference type="InterPro" id="IPR038511">
    <property type="entry name" value="TAP42/TAP46-like_sf"/>
</dbReference>
<reference evidence="2" key="1">
    <citation type="submission" date="2021-02" db="EMBL/GenBank/DDBJ databases">
        <authorList>
            <person name="Dougan E. K."/>
            <person name="Rhodes N."/>
            <person name="Thang M."/>
            <person name="Chan C."/>
        </authorList>
    </citation>
    <scope>NUCLEOTIDE SEQUENCE</scope>
</reference>
<dbReference type="Pfam" id="PF04177">
    <property type="entry name" value="TAP42"/>
    <property type="match status" value="1"/>
</dbReference>
<feature type="region of interest" description="Disordered" evidence="1">
    <location>
        <begin position="333"/>
        <end position="356"/>
    </location>
</feature>
<dbReference type="GO" id="GO:0035303">
    <property type="term" value="P:regulation of dephosphorylation"/>
    <property type="evidence" value="ECO:0007669"/>
    <property type="project" value="TreeGrafter"/>
</dbReference>
<sequence length="356" mass="40771">MAIDMATTDADVHEASDCQDAYSLAREFYDAYKKYAALVQPGVGPCEQQELDALTLQLKSIAHHVMQLKLFSPNEELDDISTADLKYMLVPYLLGEVAAATRDMAERGSRLQGALVYWRAFAADCHRLAVGHADDHRFLIQDQPSQDASVRRDEKIARHKRCKELDEKVQYMFGKKRECFGDEHAWGTNSAFDEDMERDLIIMLLRRAVASVPDSISSAEQELPLLEMMVAQGGPGRKTIEPERPVAKPVCVRIQDKAELQRLYREMVFQCPHPLATMSIEEAADMEIKEMREIEAARARRQVEEQASNAERWWDGDRYGAKEEWEEHQKLYKDRDFDEFKDEHPWGSGNKMANVG</sequence>
<dbReference type="GO" id="GO:0051721">
    <property type="term" value="F:protein phosphatase 2A binding"/>
    <property type="evidence" value="ECO:0007669"/>
    <property type="project" value="TreeGrafter"/>
</dbReference>
<dbReference type="GO" id="GO:0005829">
    <property type="term" value="C:cytosol"/>
    <property type="evidence" value="ECO:0007669"/>
    <property type="project" value="TreeGrafter"/>
</dbReference>
<evidence type="ECO:0000256" key="1">
    <source>
        <dbReference type="SAM" id="MobiDB-lite"/>
    </source>
</evidence>
<protein>
    <recommendedName>
        <fullName evidence="4">Immunoglobulin-binding protein 1</fullName>
    </recommendedName>
</protein>
<evidence type="ECO:0000313" key="2">
    <source>
        <dbReference type="EMBL" id="CAE7022228.1"/>
    </source>
</evidence>
<dbReference type="InterPro" id="IPR007304">
    <property type="entry name" value="TAP46-like"/>
</dbReference>
<dbReference type="PANTHER" id="PTHR10933">
    <property type="entry name" value="IMMUNOGLOBULIN-BINDING PROTEIN 1"/>
    <property type="match status" value="1"/>
</dbReference>
<dbReference type="PANTHER" id="PTHR10933:SF9">
    <property type="entry name" value="IMMUNOGLOBULIN-BINDING PROTEIN 1"/>
    <property type="match status" value="1"/>
</dbReference>
<dbReference type="AlphaFoldDB" id="A0A812I590"/>
<proteinExistence type="predicted"/>